<evidence type="ECO:0000313" key="4">
    <source>
        <dbReference type="Proteomes" id="UP000288805"/>
    </source>
</evidence>
<accession>A0A438JJA7</accession>
<dbReference type="PANTHER" id="PTHR34222">
    <property type="entry name" value="GAG_PRE-INTEGRS DOMAIN-CONTAINING PROTEIN"/>
    <property type="match status" value="1"/>
</dbReference>
<dbReference type="Pfam" id="PF22936">
    <property type="entry name" value="Pol_BBD"/>
    <property type="match status" value="1"/>
</dbReference>
<dbReference type="AlphaFoldDB" id="A0A438JJA7"/>
<sequence length="510" mass="56504">MRSTTAEYKCDPEINKVKHVEGSQGAMWRLMVEEASCMASHEAPCTDVSWLRNSPAWGTPPMKLHARTCGTVKQVVAWRASQREGKRGERKRSASSLEVLQRDYGGGKASKLEEELQRNIFVFLGSVKVPLRSSNADLHIRGYLAAIGDRTRPHAQLKDSAAPPRARPGLLTSSSLPPSEEDAAFLSGMIEWDSHNHMILTWIRNTSIPSISNLLGSFDDAKSAWDMLTKRYSTTHGSMKYQLVVELHQLRQEPGQSINDYYDQLRFIWDQIDLSDPTWACSKDAQQYASIRDEFRLYEFLMSLHKDFEPIRGQLLNRSSTPSLDTAVNELQPQQLGDFSGSSNRRKQTNKKFCNYCKHPGHTIETCYRRNKSTAAEIIAQAVRMTGNASLSTALSVLPGKSQTWLFDSACCNHMTPHSSLFSNLDPAPHPLNIHIADGSAMHGNSLGFVSTSTFSVPGVFHDLRTGQELGTGPRVGRMFPVNNLHLPPVAHVSVAAAAAAVSSLPSFAL</sequence>
<evidence type="ECO:0000256" key="1">
    <source>
        <dbReference type="SAM" id="MobiDB-lite"/>
    </source>
</evidence>
<dbReference type="PANTHER" id="PTHR34222:SF100">
    <property type="entry name" value="CCHC-TYPE DOMAIN-CONTAINING PROTEIN"/>
    <property type="match status" value="1"/>
</dbReference>
<feature type="compositionally biased region" description="Low complexity" evidence="1">
    <location>
        <begin position="168"/>
        <end position="178"/>
    </location>
</feature>
<evidence type="ECO:0000259" key="2">
    <source>
        <dbReference type="Pfam" id="PF22936"/>
    </source>
</evidence>
<comment type="caution">
    <text evidence="3">The sequence shown here is derived from an EMBL/GenBank/DDBJ whole genome shotgun (WGS) entry which is preliminary data.</text>
</comment>
<organism evidence="3 4">
    <name type="scientific">Vitis vinifera</name>
    <name type="common">Grape</name>
    <dbReference type="NCBI Taxonomy" id="29760"/>
    <lineage>
        <taxon>Eukaryota</taxon>
        <taxon>Viridiplantae</taxon>
        <taxon>Streptophyta</taxon>
        <taxon>Embryophyta</taxon>
        <taxon>Tracheophyta</taxon>
        <taxon>Spermatophyta</taxon>
        <taxon>Magnoliopsida</taxon>
        <taxon>eudicotyledons</taxon>
        <taxon>Gunneridae</taxon>
        <taxon>Pentapetalae</taxon>
        <taxon>rosids</taxon>
        <taxon>Vitales</taxon>
        <taxon>Vitaceae</taxon>
        <taxon>Viteae</taxon>
        <taxon>Vitis</taxon>
    </lineage>
</organism>
<feature type="domain" description="Retrovirus-related Pol polyprotein from transposon TNT 1-94-like beta-barrel" evidence="2">
    <location>
        <begin position="405"/>
        <end position="452"/>
    </location>
</feature>
<dbReference type="EMBL" id="QGNW01000039">
    <property type="protein sequence ID" value="RVX09041.1"/>
    <property type="molecule type" value="Genomic_DNA"/>
</dbReference>
<feature type="region of interest" description="Disordered" evidence="1">
    <location>
        <begin position="153"/>
        <end position="178"/>
    </location>
</feature>
<evidence type="ECO:0000313" key="3">
    <source>
        <dbReference type="EMBL" id="RVX09041.1"/>
    </source>
</evidence>
<dbReference type="Proteomes" id="UP000288805">
    <property type="component" value="Unassembled WGS sequence"/>
</dbReference>
<gene>
    <name evidence="3" type="ORF">CK203_013851</name>
</gene>
<proteinExistence type="predicted"/>
<dbReference type="InterPro" id="IPR054722">
    <property type="entry name" value="PolX-like_BBD"/>
</dbReference>
<name>A0A438JJA7_VITVI</name>
<reference evidence="3 4" key="1">
    <citation type="journal article" date="2018" name="PLoS Genet.">
        <title>Population sequencing reveals clonal diversity and ancestral inbreeding in the grapevine cultivar Chardonnay.</title>
        <authorList>
            <person name="Roach M.J."/>
            <person name="Johnson D.L."/>
            <person name="Bohlmann J."/>
            <person name="van Vuuren H.J."/>
            <person name="Jones S.J."/>
            <person name="Pretorius I.S."/>
            <person name="Schmidt S.A."/>
            <person name="Borneman A.R."/>
        </authorList>
    </citation>
    <scope>NUCLEOTIDE SEQUENCE [LARGE SCALE GENOMIC DNA]</scope>
    <source>
        <strain evidence="4">cv. Chardonnay</strain>
        <tissue evidence="3">Leaf</tissue>
    </source>
</reference>
<protein>
    <recommendedName>
        <fullName evidence="2">Retrovirus-related Pol polyprotein from transposon TNT 1-94-like beta-barrel domain-containing protein</fullName>
    </recommendedName>
</protein>